<dbReference type="PANTHER" id="PTHR34223">
    <property type="entry name" value="OS11G0201299 PROTEIN"/>
    <property type="match status" value="1"/>
</dbReference>
<dbReference type="Pfam" id="PF00646">
    <property type="entry name" value="F-box"/>
    <property type="match status" value="1"/>
</dbReference>
<dbReference type="AlphaFoldDB" id="A0AAV1A1R0"/>
<protein>
    <recommendedName>
        <fullName evidence="1">F-box domain-containing protein</fullName>
    </recommendedName>
</protein>
<dbReference type="PROSITE" id="PS50181">
    <property type="entry name" value="FBOX"/>
    <property type="match status" value="1"/>
</dbReference>
<dbReference type="SUPFAM" id="SSF81383">
    <property type="entry name" value="F-box domain"/>
    <property type="match status" value="1"/>
</dbReference>
<gene>
    <name evidence="2" type="ORF">VFH_III074640</name>
</gene>
<dbReference type="InterPro" id="IPR001810">
    <property type="entry name" value="F-box_dom"/>
</dbReference>
<keyword evidence="3" id="KW-1185">Reference proteome</keyword>
<dbReference type="InterPro" id="IPR032675">
    <property type="entry name" value="LRR_dom_sf"/>
</dbReference>
<evidence type="ECO:0000313" key="3">
    <source>
        <dbReference type="Proteomes" id="UP001157006"/>
    </source>
</evidence>
<dbReference type="InterPro" id="IPR053781">
    <property type="entry name" value="F-box_AtFBL13-like"/>
</dbReference>
<proteinExistence type="predicted"/>
<dbReference type="Gene3D" id="3.80.10.10">
    <property type="entry name" value="Ribonuclease Inhibitor"/>
    <property type="match status" value="1"/>
</dbReference>
<dbReference type="InterPro" id="IPR055411">
    <property type="entry name" value="LRR_FXL15/At3g58940/PEG3-like"/>
</dbReference>
<dbReference type="EMBL" id="OX451738">
    <property type="protein sequence ID" value="CAI8603178.1"/>
    <property type="molecule type" value="Genomic_DNA"/>
</dbReference>
<feature type="domain" description="F-box" evidence="1">
    <location>
        <begin position="9"/>
        <end position="45"/>
    </location>
</feature>
<dbReference type="PANTHER" id="PTHR34223:SF51">
    <property type="entry name" value="OS06G0556300 PROTEIN"/>
    <property type="match status" value="1"/>
</dbReference>
<dbReference type="Gene3D" id="1.20.1280.50">
    <property type="match status" value="1"/>
</dbReference>
<dbReference type="InterPro" id="IPR036047">
    <property type="entry name" value="F-box-like_dom_sf"/>
</dbReference>
<reference evidence="2 3" key="1">
    <citation type="submission" date="2023-01" db="EMBL/GenBank/DDBJ databases">
        <authorList>
            <person name="Kreplak J."/>
        </authorList>
    </citation>
    <scope>NUCLEOTIDE SEQUENCE [LARGE SCALE GENOMIC DNA]</scope>
</reference>
<evidence type="ECO:0000259" key="1">
    <source>
        <dbReference type="PROSITE" id="PS50181"/>
    </source>
</evidence>
<name>A0AAV1A1R0_VICFA</name>
<dbReference type="Proteomes" id="UP001157006">
    <property type="component" value="Chromosome 3"/>
</dbReference>
<dbReference type="Pfam" id="PF24758">
    <property type="entry name" value="LRR_At5g56370"/>
    <property type="match status" value="1"/>
</dbReference>
<sequence>MTDRLKMKMHSLDDLPNEILLHIMSYLMIEDVVKTSVLSKRWRNLWKYLRDLKLDTSEFSKPCFFSECVSEVVSSRGMGDYPLRSLEFKRHGAFRHEIFTGLINHAMSNGLQQLNIAVPSNIGLPYSIFSCHSLTSIYITVSRYDLKKRTRLPKHLDLPGLRSLRLEHVGIQADDTAHAEPFSSCTKLTDLNIDECFLVYPSSLSKDREGILNVTNATLSNLIIKDTLTLKTMKQEPAYKYVIFTPKLVSFIVNGSPFRASSLPKRVKVELQSSSMT</sequence>
<accession>A0AAV1A1R0</accession>
<dbReference type="SUPFAM" id="SSF52047">
    <property type="entry name" value="RNI-like"/>
    <property type="match status" value="1"/>
</dbReference>
<evidence type="ECO:0000313" key="2">
    <source>
        <dbReference type="EMBL" id="CAI8603178.1"/>
    </source>
</evidence>
<dbReference type="CDD" id="cd22160">
    <property type="entry name" value="F-box_AtFBL13-like"/>
    <property type="match status" value="1"/>
</dbReference>
<organism evidence="2 3">
    <name type="scientific">Vicia faba</name>
    <name type="common">Broad bean</name>
    <name type="synonym">Faba vulgaris</name>
    <dbReference type="NCBI Taxonomy" id="3906"/>
    <lineage>
        <taxon>Eukaryota</taxon>
        <taxon>Viridiplantae</taxon>
        <taxon>Streptophyta</taxon>
        <taxon>Embryophyta</taxon>
        <taxon>Tracheophyta</taxon>
        <taxon>Spermatophyta</taxon>
        <taxon>Magnoliopsida</taxon>
        <taxon>eudicotyledons</taxon>
        <taxon>Gunneridae</taxon>
        <taxon>Pentapetalae</taxon>
        <taxon>rosids</taxon>
        <taxon>fabids</taxon>
        <taxon>Fabales</taxon>
        <taxon>Fabaceae</taxon>
        <taxon>Papilionoideae</taxon>
        <taxon>50 kb inversion clade</taxon>
        <taxon>NPAAA clade</taxon>
        <taxon>Hologalegina</taxon>
        <taxon>IRL clade</taxon>
        <taxon>Fabeae</taxon>
        <taxon>Vicia</taxon>
    </lineage>
</organism>
<dbReference type="InterPro" id="IPR053197">
    <property type="entry name" value="F-box_SCFL_complex_component"/>
</dbReference>
<dbReference type="SMART" id="SM00256">
    <property type="entry name" value="FBOX"/>
    <property type="match status" value="1"/>
</dbReference>